<dbReference type="EMBL" id="CP165626">
    <property type="protein sequence ID" value="XDU97185.1"/>
    <property type="molecule type" value="Genomic_DNA"/>
</dbReference>
<organism evidence="3">
    <name type="scientific">Flavobacterium sp. WC2416</name>
    <dbReference type="NCBI Taxonomy" id="3234141"/>
    <lineage>
        <taxon>Bacteria</taxon>
        <taxon>Pseudomonadati</taxon>
        <taxon>Bacteroidota</taxon>
        <taxon>Flavobacteriia</taxon>
        <taxon>Flavobacteriales</taxon>
        <taxon>Flavobacteriaceae</taxon>
        <taxon>Flavobacterium</taxon>
    </lineage>
</organism>
<dbReference type="Pfam" id="PF05272">
    <property type="entry name" value="VapE-like_dom"/>
    <property type="match status" value="1"/>
</dbReference>
<accession>A0AB39W843</accession>
<dbReference type="Pfam" id="PF09250">
    <property type="entry name" value="Prim-Pol"/>
    <property type="match status" value="1"/>
</dbReference>
<feature type="domain" description="Virulence-associated protein E-like" evidence="1">
    <location>
        <begin position="431"/>
        <end position="624"/>
    </location>
</feature>
<dbReference type="InterPro" id="IPR007936">
    <property type="entry name" value="VapE-like_dom"/>
</dbReference>
<protein>
    <submittedName>
        <fullName evidence="3">VapE domain-containing protein</fullName>
    </submittedName>
</protein>
<feature type="domain" description="DNA primase/polymerase bifunctional N-terminal" evidence="2">
    <location>
        <begin position="27"/>
        <end position="171"/>
    </location>
</feature>
<sequence length="700" mass="80375">MSTTESTHRNIQSKDSKLITSFHEKFSIITVGDNKQPNYPWKPWQSDKQPLNNLLKQYAAKTTQGFGIVTGFEDLECMDVDLKVLDNEAERVDWWSEYIGYLETAIPDFAEKFVIYKTKNGGYHILFKTKLVEKNQKIAKLKGHQQVILETRGVGGYIFAYPENQISKKSYFEIEYISDTDRLTLFSFSRMYNYEEAKRTQAPQATKKAIEGNITPLDDYNAKTDIWEVVGDDFEIVQEQKDKLIIKRHGATSAHSGYIYKAENLMFLHSTGTDYPAEQQITPAAARAYRDFLGNFSDTAAALYAEGFGTRAAEAKPMQPNGKESYSLILEYLSEKGIRLNQLTGVIEINGAPLNDYHISSMLTELSLYSGKNQSKDILLSCIDVIANGNQYQPFLDYVKDLEKVVPTDFLDFDELDKMTDCIISETPKRLIKVYLVRWLLGLFDLHLHNRMTKNVLVLAGEQNACKTSFSKNILATILKQYGKVIDFNPNKMTDGKIALCSLLVACFDEFEEILTKHRTLADFKNLTASYDIFERRPYRRNHEQMFRSSIVMATTNQSNFLNDSTGNTRFLTINVKAFDLEKYFKIDLDKVWRVIYDLHLQGETSVLSEAERALQSQQNQNFEAVDSYVELIEKVFLVDENSFLTSTDIAIELERYTRQNLSINRIGAALKKLGFDRKSKRINGSPKYGYMLKINYNYD</sequence>
<proteinExistence type="predicted"/>
<gene>
    <name evidence="3" type="ORF">AB3G39_08315</name>
</gene>
<name>A0AB39W843_9FLAO</name>
<reference evidence="3" key="1">
    <citation type="submission" date="2024-07" db="EMBL/GenBank/DDBJ databases">
        <authorList>
            <person name="Biller S.J."/>
        </authorList>
    </citation>
    <scope>NUCLEOTIDE SEQUENCE</scope>
    <source>
        <strain evidence="3">WC2416</strain>
    </source>
</reference>
<evidence type="ECO:0000259" key="1">
    <source>
        <dbReference type="Pfam" id="PF05272"/>
    </source>
</evidence>
<dbReference type="AlphaFoldDB" id="A0AB39W843"/>
<dbReference type="PANTHER" id="PTHR34985:SF1">
    <property type="entry name" value="SLR0554 PROTEIN"/>
    <property type="match status" value="1"/>
</dbReference>
<dbReference type="InterPro" id="IPR015330">
    <property type="entry name" value="DNA_primase/pol_bifunc_N"/>
</dbReference>
<dbReference type="SUPFAM" id="SSF56747">
    <property type="entry name" value="Prim-pol domain"/>
    <property type="match status" value="1"/>
</dbReference>
<evidence type="ECO:0000259" key="2">
    <source>
        <dbReference type="Pfam" id="PF09250"/>
    </source>
</evidence>
<dbReference type="RefSeq" id="WP_369769247.1">
    <property type="nucleotide sequence ID" value="NZ_CP165626.1"/>
</dbReference>
<dbReference type="PANTHER" id="PTHR34985">
    <property type="entry name" value="SLR0554 PROTEIN"/>
    <property type="match status" value="1"/>
</dbReference>
<evidence type="ECO:0000313" key="3">
    <source>
        <dbReference type="EMBL" id="XDU97185.1"/>
    </source>
</evidence>